<dbReference type="eggNOG" id="COG0251">
    <property type="taxonomic scope" value="Bacteria"/>
</dbReference>
<dbReference type="GO" id="GO:0005829">
    <property type="term" value="C:cytosol"/>
    <property type="evidence" value="ECO:0007669"/>
    <property type="project" value="TreeGrafter"/>
</dbReference>
<dbReference type="CDD" id="cd00448">
    <property type="entry name" value="YjgF_YER057c_UK114_family"/>
    <property type="match status" value="1"/>
</dbReference>
<name>D0BNJ1_9LACT</name>
<dbReference type="HOGENOM" id="CLU_100715_7_1_9"/>
<proteinExistence type="inferred from homology"/>
<evidence type="ECO:0000256" key="1">
    <source>
        <dbReference type="ARBA" id="ARBA00010552"/>
    </source>
</evidence>
<accession>D0BNJ1</accession>
<protein>
    <submittedName>
        <fullName evidence="2">Endoribonuclease L-PSP</fullName>
    </submittedName>
</protein>
<organism evidence="2 3">
    <name type="scientific">Granulicatella elegans ATCC 700633</name>
    <dbReference type="NCBI Taxonomy" id="626369"/>
    <lineage>
        <taxon>Bacteria</taxon>
        <taxon>Bacillati</taxon>
        <taxon>Bacillota</taxon>
        <taxon>Bacilli</taxon>
        <taxon>Lactobacillales</taxon>
        <taxon>Carnobacteriaceae</taxon>
        <taxon>Granulicatella</taxon>
    </lineage>
</organism>
<dbReference type="PANTHER" id="PTHR11803">
    <property type="entry name" value="2-IMINOBUTANOATE/2-IMINOPROPANOATE DEAMINASE RIDA"/>
    <property type="match status" value="1"/>
</dbReference>
<dbReference type="InterPro" id="IPR035959">
    <property type="entry name" value="RutC-like_sf"/>
</dbReference>
<evidence type="ECO:0000313" key="3">
    <source>
        <dbReference type="Proteomes" id="UP000002939"/>
    </source>
</evidence>
<dbReference type="RefSeq" id="WP_006703802.1">
    <property type="nucleotide sequence ID" value="NZ_KI391971.1"/>
</dbReference>
<dbReference type="GO" id="GO:0019239">
    <property type="term" value="F:deaminase activity"/>
    <property type="evidence" value="ECO:0007669"/>
    <property type="project" value="TreeGrafter"/>
</dbReference>
<dbReference type="Pfam" id="PF01042">
    <property type="entry name" value="Ribonuc_L-PSP"/>
    <property type="match status" value="1"/>
</dbReference>
<dbReference type="EMBL" id="ACRF02000001">
    <property type="protein sequence ID" value="EEW92456.1"/>
    <property type="molecule type" value="Genomic_DNA"/>
</dbReference>
<dbReference type="PROSITE" id="PS01094">
    <property type="entry name" value="UPF0076"/>
    <property type="match status" value="1"/>
</dbReference>
<sequence length="126" mass="13632">MKKIIHTDKAPAAIGPYSQGVLCSGNFLYVSGQLPIAPETGEFTGEDIISQTHQSLKNIQAILEQAGMGLENVVSTTIYLSDIAHFQQMNEVYATYFKENCPARAAFQVAALPKNALVEIQAVACQ</sequence>
<dbReference type="NCBIfam" id="TIGR00004">
    <property type="entry name" value="Rid family detoxifying hydrolase"/>
    <property type="match status" value="1"/>
</dbReference>
<dbReference type="FunFam" id="3.30.1330.40:FF:000001">
    <property type="entry name" value="L-PSP family endoribonuclease"/>
    <property type="match status" value="1"/>
</dbReference>
<dbReference type="PANTHER" id="PTHR11803:SF39">
    <property type="entry name" value="2-IMINOBUTANOATE_2-IMINOPROPANOATE DEAMINASE"/>
    <property type="match status" value="1"/>
</dbReference>
<dbReference type="STRING" id="626369.HMPREF0446_01526"/>
<dbReference type="Proteomes" id="UP000002939">
    <property type="component" value="Unassembled WGS sequence"/>
</dbReference>
<comment type="caution">
    <text evidence="2">The sequence shown here is derived from an EMBL/GenBank/DDBJ whole genome shotgun (WGS) entry which is preliminary data.</text>
</comment>
<reference evidence="2" key="2">
    <citation type="submission" date="2011-10" db="EMBL/GenBank/DDBJ databases">
        <title>The Genome Sequence of Granulicatella elegans ATCC 700633.</title>
        <authorList>
            <consortium name="The Broad Institute Genome Sequencing Platform"/>
            <consortium name="The Broad Institute Genome Sequencing Center for Infectious Disease"/>
            <person name="Earl A."/>
            <person name="Ward D."/>
            <person name="Feldgarden M."/>
            <person name="Gevers D."/>
            <person name="Sibley C.D."/>
            <person name="Field T.R."/>
            <person name="Grinwis M."/>
            <person name="Eshaghurshan C.S."/>
            <person name="Surette M.G."/>
            <person name="Young S.K."/>
            <person name="Zeng Q."/>
            <person name="Gargeya S."/>
            <person name="Fitzgerald M."/>
            <person name="Haas B."/>
            <person name="Abouelleil A."/>
            <person name="Alvarado L."/>
            <person name="Arachchi H.M."/>
            <person name="Berlin A."/>
            <person name="Brown A."/>
            <person name="Chapman S.B."/>
            <person name="Chen Z."/>
            <person name="Dunbar C."/>
            <person name="Freedman E."/>
            <person name="Gearin G."/>
            <person name="Goldberg J."/>
            <person name="Griggs A."/>
            <person name="Gujja S."/>
            <person name="Heiman D."/>
            <person name="Howarth C."/>
            <person name="Larson L."/>
            <person name="Lui A."/>
            <person name="MacDonald P.J.P."/>
            <person name="Montmayeur A."/>
            <person name="Murphy C."/>
            <person name="Neiman D."/>
            <person name="Pearson M."/>
            <person name="Priest M."/>
            <person name="Roberts A."/>
            <person name="Saif S."/>
            <person name="Shea T."/>
            <person name="Shenoy N."/>
            <person name="Sisk P."/>
            <person name="Stolte C."/>
            <person name="Sykes S."/>
            <person name="Wortman J."/>
            <person name="Nusbaum C."/>
            <person name="Birren B."/>
        </authorList>
    </citation>
    <scope>NUCLEOTIDE SEQUENCE [LARGE SCALE GENOMIC DNA]</scope>
    <source>
        <strain evidence="2">ATCC 700633</strain>
    </source>
</reference>
<dbReference type="OrthoDB" id="9803101at2"/>
<gene>
    <name evidence="2" type="ORF">HMPREF0446_01526</name>
</gene>
<reference evidence="2" key="1">
    <citation type="submission" date="2009-09" db="EMBL/GenBank/DDBJ databases">
        <authorList>
            <consortium name="The Broad Institute Genome Sequencing Platform"/>
            <person name="Ward D."/>
            <person name="Feldgarden M."/>
            <person name="Earl A."/>
            <person name="Young S.K."/>
            <person name="Zeng Q."/>
            <person name="Koehrsen M."/>
            <person name="Alvarado L."/>
            <person name="Berlin A."/>
            <person name="Bochicchio J."/>
            <person name="Borenstein D."/>
            <person name="Chapman S.B."/>
            <person name="Chen Z."/>
            <person name="Engels R."/>
            <person name="Freedman E."/>
            <person name="Gellesch M."/>
            <person name="Goldberg J."/>
            <person name="Griggs A."/>
            <person name="Gujja S."/>
            <person name="Heilman E."/>
            <person name="Heiman D."/>
            <person name="Hepburn T."/>
            <person name="Howarth C."/>
            <person name="Jen D."/>
            <person name="Larson L."/>
            <person name="Lewis B."/>
            <person name="Mehta T."/>
            <person name="Park D."/>
            <person name="Pearson M."/>
            <person name="Roberts A."/>
            <person name="Saif S."/>
            <person name="Shea T."/>
            <person name="Shenoy N."/>
            <person name="Sisk P."/>
            <person name="Stolte C."/>
            <person name="Sykes S."/>
            <person name="Thomson T."/>
            <person name="Walk T."/>
            <person name="White J."/>
            <person name="Yandava C."/>
            <person name="Sibley C.D."/>
            <person name="Field T.R."/>
            <person name="Grinwis M."/>
            <person name="Eshaghurshan C.S."/>
            <person name="Surette M.G."/>
            <person name="Haas B."/>
            <person name="Nusbaum C."/>
            <person name="Birren B."/>
        </authorList>
    </citation>
    <scope>NUCLEOTIDE SEQUENCE [LARGE SCALE GENOMIC DNA]</scope>
    <source>
        <strain evidence="2">ATCC 700633</strain>
    </source>
</reference>
<dbReference type="InterPro" id="IPR006056">
    <property type="entry name" value="RidA"/>
</dbReference>
<dbReference type="SUPFAM" id="SSF55298">
    <property type="entry name" value="YjgF-like"/>
    <property type="match status" value="1"/>
</dbReference>
<dbReference type="Gene3D" id="3.30.1330.40">
    <property type="entry name" value="RutC-like"/>
    <property type="match status" value="1"/>
</dbReference>
<dbReference type="InterPro" id="IPR019897">
    <property type="entry name" value="RidA_CS"/>
</dbReference>
<dbReference type="AlphaFoldDB" id="D0BNJ1"/>
<dbReference type="InterPro" id="IPR006175">
    <property type="entry name" value="YjgF/YER057c/UK114"/>
</dbReference>
<evidence type="ECO:0000313" key="2">
    <source>
        <dbReference type="EMBL" id="EEW92456.1"/>
    </source>
</evidence>
<keyword evidence="3" id="KW-1185">Reference proteome</keyword>
<comment type="similarity">
    <text evidence="1">Belongs to the RutC family.</text>
</comment>